<dbReference type="AlphaFoldDB" id="A0A4P9XXI2"/>
<keyword evidence="4" id="KW-1185">Reference proteome</keyword>
<sequence length="328" mass="35615">MSVRPSSGYGRYGSEWSAGVPTESAVHSMKGSDRDGSHYGLSTEHASAWEAGQQSGEPTASRMYDGISGSVSLSGSATVTSAAAAAIARAETQRLGAFAQGLRMRCTEHEKRAAQLRAEIQRKISKLEERQRRLADLNQQEQELRSALLFAVQRGVADQQDRLRSVQFTTATTREQVAVACARVKEHEDLVSRGQGTIDRLRARLDALRQSRKYRSAVMRRSFIGVALVILLVAILLVVGHTYMEHTLSFSGVTTSSMPVTATPPTVDVAAMPTTLLAYRHTTKAREGGKRSSATVMTARAVGDSACAPYPVTQKPNICLTQRWSAFS</sequence>
<evidence type="ECO:0000313" key="4">
    <source>
        <dbReference type="Proteomes" id="UP000271241"/>
    </source>
</evidence>
<dbReference type="Proteomes" id="UP000271241">
    <property type="component" value="Unassembled WGS sequence"/>
</dbReference>
<evidence type="ECO:0000313" key="3">
    <source>
        <dbReference type="EMBL" id="RKP11095.1"/>
    </source>
</evidence>
<organism evidence="3 4">
    <name type="scientific">Thamnocephalis sphaerospora</name>
    <dbReference type="NCBI Taxonomy" id="78915"/>
    <lineage>
        <taxon>Eukaryota</taxon>
        <taxon>Fungi</taxon>
        <taxon>Fungi incertae sedis</taxon>
        <taxon>Zoopagomycota</taxon>
        <taxon>Zoopagomycotina</taxon>
        <taxon>Zoopagomycetes</taxon>
        <taxon>Zoopagales</taxon>
        <taxon>Sigmoideomycetaceae</taxon>
        <taxon>Thamnocephalis</taxon>
    </lineage>
</organism>
<name>A0A4P9XXI2_9FUNG</name>
<evidence type="ECO:0000256" key="2">
    <source>
        <dbReference type="SAM" id="Phobius"/>
    </source>
</evidence>
<dbReference type="EMBL" id="KZ992427">
    <property type="protein sequence ID" value="RKP11095.1"/>
    <property type="molecule type" value="Genomic_DNA"/>
</dbReference>
<accession>A0A4P9XXI2</accession>
<keyword evidence="1" id="KW-0175">Coiled coil</keyword>
<evidence type="ECO:0000256" key="1">
    <source>
        <dbReference type="SAM" id="Coils"/>
    </source>
</evidence>
<keyword evidence="2" id="KW-1133">Transmembrane helix</keyword>
<protein>
    <submittedName>
        <fullName evidence="3">Uncharacterized protein</fullName>
    </submittedName>
</protein>
<gene>
    <name evidence="3" type="ORF">THASP1DRAFT_21300</name>
</gene>
<proteinExistence type="predicted"/>
<feature type="transmembrane region" description="Helical" evidence="2">
    <location>
        <begin position="222"/>
        <end position="244"/>
    </location>
</feature>
<keyword evidence="2" id="KW-0812">Transmembrane</keyword>
<feature type="coiled-coil region" evidence="1">
    <location>
        <begin position="99"/>
        <end position="147"/>
    </location>
</feature>
<reference evidence="4" key="1">
    <citation type="journal article" date="2018" name="Nat. Microbiol.">
        <title>Leveraging single-cell genomics to expand the fungal tree of life.</title>
        <authorList>
            <person name="Ahrendt S.R."/>
            <person name="Quandt C.A."/>
            <person name="Ciobanu D."/>
            <person name="Clum A."/>
            <person name="Salamov A."/>
            <person name="Andreopoulos B."/>
            <person name="Cheng J.F."/>
            <person name="Woyke T."/>
            <person name="Pelin A."/>
            <person name="Henrissat B."/>
            <person name="Reynolds N.K."/>
            <person name="Benny G.L."/>
            <person name="Smith M.E."/>
            <person name="James T.Y."/>
            <person name="Grigoriev I.V."/>
        </authorList>
    </citation>
    <scope>NUCLEOTIDE SEQUENCE [LARGE SCALE GENOMIC DNA]</scope>
    <source>
        <strain evidence="4">RSA 1356</strain>
    </source>
</reference>
<keyword evidence="2" id="KW-0472">Membrane</keyword>
<dbReference type="OrthoDB" id="5594284at2759"/>